<feature type="domain" description="Microcystin LR degradation protein MlrC N-terminal" evidence="4">
    <location>
        <begin position="3"/>
        <end position="299"/>
    </location>
</feature>
<keyword evidence="1" id="KW-0645">Protease</keyword>
<keyword evidence="1" id="KW-0479">Metal-binding</keyword>
<feature type="region of interest" description="Disordered" evidence="2">
    <location>
        <begin position="490"/>
        <end position="511"/>
    </location>
</feature>
<dbReference type="OrthoDB" id="9782658at2"/>
<dbReference type="GO" id="GO:0008237">
    <property type="term" value="F:metallopeptidase activity"/>
    <property type="evidence" value="ECO:0007669"/>
    <property type="project" value="UniProtKB-KW"/>
</dbReference>
<dbReference type="Pfam" id="PF07171">
    <property type="entry name" value="MlrC_C"/>
    <property type="match status" value="1"/>
</dbReference>
<dbReference type="InterPro" id="IPR015995">
    <property type="entry name" value="MlrC_N"/>
</dbReference>
<evidence type="ECO:0000259" key="3">
    <source>
        <dbReference type="Pfam" id="PF07171"/>
    </source>
</evidence>
<dbReference type="AlphaFoldDB" id="A0A8B2P6J6"/>
<feature type="domain" description="Microcystin LR degradation protein MlrC C-terminal" evidence="3">
    <location>
        <begin position="312"/>
        <end position="488"/>
    </location>
</feature>
<dbReference type="GO" id="GO:0006508">
    <property type="term" value="P:proteolysis"/>
    <property type="evidence" value="ECO:0007669"/>
    <property type="project" value="UniProtKB-KW"/>
</dbReference>
<organism evidence="5 6">
    <name type="scientific">Acuticoccus sediminis</name>
    <dbReference type="NCBI Taxonomy" id="2184697"/>
    <lineage>
        <taxon>Bacteria</taxon>
        <taxon>Pseudomonadati</taxon>
        <taxon>Pseudomonadota</taxon>
        <taxon>Alphaproteobacteria</taxon>
        <taxon>Hyphomicrobiales</taxon>
        <taxon>Amorphaceae</taxon>
        <taxon>Acuticoccus</taxon>
    </lineage>
</organism>
<evidence type="ECO:0000313" key="6">
    <source>
        <dbReference type="Proteomes" id="UP000249590"/>
    </source>
</evidence>
<dbReference type="RefSeq" id="WP_111343479.1">
    <property type="nucleotide sequence ID" value="NZ_QHHQ01000001.1"/>
</dbReference>
<reference evidence="5 6" key="1">
    <citation type="submission" date="2018-05" db="EMBL/GenBank/DDBJ databases">
        <title>Acuticoccus sediminis sp. nov., isolated from deep-sea sediment of Indian Ocean.</title>
        <authorList>
            <person name="Liu X."/>
            <person name="Lai Q."/>
            <person name="Du Y."/>
            <person name="Sun F."/>
            <person name="Zhang X."/>
            <person name="Wang S."/>
            <person name="Shao Z."/>
        </authorList>
    </citation>
    <scope>NUCLEOTIDE SEQUENCE [LARGE SCALE GENOMIC DNA]</scope>
    <source>
        <strain evidence="5 6">PTG4-2</strain>
    </source>
</reference>
<dbReference type="Proteomes" id="UP000249590">
    <property type="component" value="Unassembled WGS sequence"/>
</dbReference>
<name>A0A8B2P6J6_9HYPH</name>
<evidence type="ECO:0000259" key="4">
    <source>
        <dbReference type="Pfam" id="PF07364"/>
    </source>
</evidence>
<evidence type="ECO:0000256" key="1">
    <source>
        <dbReference type="PIRNR" id="PIRNR012702"/>
    </source>
</evidence>
<feature type="compositionally biased region" description="Low complexity" evidence="2">
    <location>
        <begin position="495"/>
        <end position="511"/>
    </location>
</feature>
<accession>A0A8B2P6J6</accession>
<evidence type="ECO:0000313" key="5">
    <source>
        <dbReference type="EMBL" id="RAI04199.1"/>
    </source>
</evidence>
<dbReference type="GO" id="GO:0046872">
    <property type="term" value="F:metal ion binding"/>
    <property type="evidence" value="ECO:0007669"/>
    <property type="project" value="UniProtKB-KW"/>
</dbReference>
<proteinExistence type="inferred from homology"/>
<comment type="function">
    <text evidence="1">Involved in peptidolytic degradation of cyclic heptapeptide hepatotoxin microcystin (MC).</text>
</comment>
<gene>
    <name evidence="5" type="ORF">DLJ53_07065</name>
</gene>
<comment type="cofactor">
    <cofactor evidence="1">
        <name>Zn(2+)</name>
        <dbReference type="ChEBI" id="CHEBI:29105"/>
    </cofactor>
    <text evidence="1">Binds 1 zinc ion per subunit.</text>
</comment>
<dbReference type="InterPro" id="IPR010799">
    <property type="entry name" value="MlrC_C"/>
</dbReference>
<keyword evidence="1" id="KW-0482">Metalloprotease</keyword>
<comment type="caution">
    <text evidence="5">The sequence shown here is derived from an EMBL/GenBank/DDBJ whole genome shotgun (WGS) entry which is preliminary data.</text>
</comment>
<comment type="similarity">
    <text evidence="1">Belongs to the peptidase M81 family.</text>
</comment>
<evidence type="ECO:0000256" key="2">
    <source>
        <dbReference type="SAM" id="MobiDB-lite"/>
    </source>
</evidence>
<protein>
    <recommendedName>
        <fullName evidence="1">Microcystinase C</fullName>
        <shortName evidence="1">MlrC</shortName>
    </recommendedName>
</protein>
<dbReference type="Pfam" id="PF07364">
    <property type="entry name" value="DUF1485"/>
    <property type="match status" value="1"/>
</dbReference>
<dbReference type="PIRSF" id="PIRSF012702">
    <property type="entry name" value="UCP012702"/>
    <property type="match status" value="1"/>
</dbReference>
<keyword evidence="6" id="KW-1185">Reference proteome</keyword>
<dbReference type="EMBL" id="QHHQ01000001">
    <property type="protein sequence ID" value="RAI04199.1"/>
    <property type="molecule type" value="Genomic_DNA"/>
</dbReference>
<dbReference type="InterPro" id="IPR009197">
    <property type="entry name" value="MlrC"/>
</dbReference>
<sequence>MTRIAVLGLEHETNTFLPGRTTFEDFLAPGGWPRLSRGEEVFGALKGSGVAAAGAITAAAGRDGVELVPILWTIALPGATVAEDAFARLTAEITGRLAAAHAEAPLDAVFAEMHGAMVTEENDHAEEALALAIRRVIGPDVPLAVALDLHGNISDGFVDAVTLIEAYRTYPHVDMRETGARAMRRLLALLDGGPAPAKAVARPPFQIALTWQCTLFGPGREAVDEAEAMMDADPALSVATFFGFPLADIPGAGPTLVAQHPDPDAARTAAARLDALWLALEPRFDGPLPDAAEAVAAAMRTAAGPGHGPVVIADTQDNPGGGGPGDTTGLLAALLAADAPALLVHIADAAAATAAHEAGVGAVIDVPLGGRTLQGTGAPIDGPWTVLSLGDGSFVGEGPMYGGNAIALGPVACLARGNVRVIVAPKRMQASEPALPKHLGQDPFAAEILVVKSSVHFRGAYQDAAREVIVARAPGPVTADLADLPARRQLRRAAGRAPVPDAAPAATTPTP</sequence>
<keyword evidence="1" id="KW-0378">Hydrolase</keyword>